<dbReference type="Proteomes" id="UP001139646">
    <property type="component" value="Unassembled WGS sequence"/>
</dbReference>
<evidence type="ECO:0008006" key="3">
    <source>
        <dbReference type="Google" id="ProtNLM"/>
    </source>
</evidence>
<dbReference type="EMBL" id="JAKKSL010000007">
    <property type="protein sequence ID" value="MCI2285943.1"/>
    <property type="molecule type" value="Genomic_DNA"/>
</dbReference>
<organism evidence="1 2">
    <name type="scientific">Colwellia maritima</name>
    <dbReference type="NCBI Taxonomy" id="2912588"/>
    <lineage>
        <taxon>Bacteria</taxon>
        <taxon>Pseudomonadati</taxon>
        <taxon>Pseudomonadota</taxon>
        <taxon>Gammaproteobacteria</taxon>
        <taxon>Alteromonadales</taxon>
        <taxon>Colwelliaceae</taxon>
        <taxon>Colwellia</taxon>
    </lineage>
</organism>
<accession>A0ABS9X6T2</accession>
<evidence type="ECO:0000313" key="2">
    <source>
        <dbReference type="Proteomes" id="UP001139646"/>
    </source>
</evidence>
<comment type="caution">
    <text evidence="1">The sequence shown here is derived from an EMBL/GenBank/DDBJ whole genome shotgun (WGS) entry which is preliminary data.</text>
</comment>
<keyword evidence="2" id="KW-1185">Reference proteome</keyword>
<dbReference type="RefSeq" id="WP_242288987.1">
    <property type="nucleotide sequence ID" value="NZ_JAKKSL010000007.1"/>
</dbReference>
<name>A0ABS9X6T2_9GAMM</name>
<gene>
    <name evidence="1" type="ORF">L3081_24260</name>
</gene>
<protein>
    <recommendedName>
        <fullName evidence="3">Conjugal transfer protein TraN</fullName>
    </recommendedName>
</protein>
<reference evidence="1" key="1">
    <citation type="submission" date="2022-01" db="EMBL/GenBank/DDBJ databases">
        <title>Colwellia maritima, isolated from seawater.</title>
        <authorList>
            <person name="Kristyanto S."/>
            <person name="Jung J."/>
            <person name="Jeon C.O."/>
        </authorList>
    </citation>
    <scope>NUCLEOTIDE SEQUENCE</scope>
    <source>
        <strain evidence="1">MSW7</strain>
    </source>
</reference>
<proteinExistence type="predicted"/>
<sequence length="313" mass="33638">MPLNPLIKVVQAGYVYDGSRSKCDKIIEGDYNSTIGSGFHCPDSYALISSSTNNGGSGVCESFLNYQRCPTGYDQSGITCGMSMTLDLQDACPLGYEEVTLEDGSLSCNKTTLEQAVFECASASTDLDASQCYINEANPSQGNCNADFTLSADPYQCENIKIEDVVYSCDSGWDLSGNQCDRVLNEAVDYYCNSDQVVFDETQCVSTTQATNVGTCGAGYSLNSTNGNCEDVDSQEVDWSCPEGAYSLTKPGCDYYEEEAVKTTCTSGGASIDEDSYSCKELIIDSADFVCEPGFIAVPSEGRCIKEEVSPFI</sequence>
<evidence type="ECO:0000313" key="1">
    <source>
        <dbReference type="EMBL" id="MCI2285943.1"/>
    </source>
</evidence>